<accession>A0A1Y1QDI4</accession>
<dbReference type="EMBL" id="MTEJ01000446">
    <property type="protein sequence ID" value="OQX02911.1"/>
    <property type="molecule type" value="Genomic_DNA"/>
</dbReference>
<gene>
    <name evidence="1" type="ORF">BWK73_41140</name>
</gene>
<comment type="caution">
    <text evidence="1">The sequence shown here is derived from an EMBL/GenBank/DDBJ whole genome shotgun (WGS) entry which is preliminary data.</text>
</comment>
<evidence type="ECO:0000313" key="1">
    <source>
        <dbReference type="EMBL" id="OQX02911.1"/>
    </source>
</evidence>
<sequence length="78" mass="8683">MDEITLTLMTAEIAAVLKKHLLDQPLKLESGSVKTRSKTCAQVFASNATRNCVFSISTELRHPPPLPSKLRLQCFTQK</sequence>
<dbReference type="Proteomes" id="UP000192491">
    <property type="component" value="Unassembled WGS sequence"/>
</dbReference>
<proteinExistence type="predicted"/>
<name>A0A1Y1QDI4_9GAMM</name>
<dbReference type="AlphaFoldDB" id="A0A1Y1QDI4"/>
<organism evidence="1 2">
    <name type="scientific">Thiothrix lacustris</name>
    <dbReference type="NCBI Taxonomy" id="525917"/>
    <lineage>
        <taxon>Bacteria</taxon>
        <taxon>Pseudomonadati</taxon>
        <taxon>Pseudomonadota</taxon>
        <taxon>Gammaproteobacteria</taxon>
        <taxon>Thiotrichales</taxon>
        <taxon>Thiotrichaceae</taxon>
        <taxon>Thiothrix</taxon>
    </lineage>
</organism>
<reference evidence="1 2" key="1">
    <citation type="submission" date="2017-01" db="EMBL/GenBank/DDBJ databases">
        <title>Novel large sulfur bacteria in the metagenomes of groundwater-fed chemosynthetic microbial mats in the Lake Huron basin.</title>
        <authorList>
            <person name="Sharrar A.M."/>
            <person name="Flood B.E."/>
            <person name="Bailey J.V."/>
            <person name="Jones D.S."/>
            <person name="Biddanda B."/>
            <person name="Ruberg S.A."/>
            <person name="Marcus D.N."/>
            <person name="Dick G.J."/>
        </authorList>
    </citation>
    <scope>NUCLEOTIDE SEQUENCE [LARGE SCALE GENOMIC DNA]</scope>
    <source>
        <strain evidence="1">A8</strain>
    </source>
</reference>
<evidence type="ECO:0000313" key="2">
    <source>
        <dbReference type="Proteomes" id="UP000192491"/>
    </source>
</evidence>
<protein>
    <submittedName>
        <fullName evidence="1">Uncharacterized protein</fullName>
    </submittedName>
</protein>